<dbReference type="EMBL" id="CP053832">
    <property type="protein sequence ID" value="QKF84538.1"/>
    <property type="molecule type" value="Genomic_DNA"/>
</dbReference>
<accession>A0AAE7JQ04</accession>
<dbReference type="Proteomes" id="UP000509722">
    <property type="component" value="Chromosome"/>
</dbReference>
<gene>
    <name evidence="1" type="ORF">CURT_1059</name>
</gene>
<organism evidence="1 2">
    <name type="scientific">Campylobacter ureolyticus</name>
    <dbReference type="NCBI Taxonomy" id="827"/>
    <lineage>
        <taxon>Bacteria</taxon>
        <taxon>Pseudomonadati</taxon>
        <taxon>Campylobacterota</taxon>
        <taxon>Epsilonproteobacteria</taxon>
        <taxon>Campylobacterales</taxon>
        <taxon>Campylobacteraceae</taxon>
        <taxon>Campylobacter</taxon>
    </lineage>
</organism>
<proteinExistence type="predicted"/>
<dbReference type="RefSeq" id="WP_018713731.1">
    <property type="nucleotide sequence ID" value="NZ_CP053832.1"/>
</dbReference>
<dbReference type="GeneID" id="77175962"/>
<sequence>MIVVQIDKYFFMVKNNIEGLQKKLSVNLNKQDTLTKPVYTHIGGYSEEVSFSAKILLPDIKFFIGFEKMVKEAKPVRINSFDMLFF</sequence>
<evidence type="ECO:0000313" key="2">
    <source>
        <dbReference type="Proteomes" id="UP000509722"/>
    </source>
</evidence>
<name>A0AAE7JQ04_9BACT</name>
<evidence type="ECO:0000313" key="1">
    <source>
        <dbReference type="EMBL" id="QKF84538.1"/>
    </source>
</evidence>
<reference evidence="1 2" key="1">
    <citation type="submission" date="2020-05" db="EMBL/GenBank/DDBJ databases">
        <title>Complete genome sequencing of Campylobacter and Arcobacter type strains.</title>
        <authorList>
            <person name="Miller W.G."/>
            <person name="Yee E."/>
        </authorList>
    </citation>
    <scope>NUCLEOTIDE SEQUENCE [LARGE SCALE GENOMIC DNA]</scope>
    <source>
        <strain evidence="1 2">LMG 6451</strain>
    </source>
</reference>
<protein>
    <submittedName>
        <fullName evidence="1">Uncharacterized protein</fullName>
    </submittedName>
</protein>
<dbReference type="AlphaFoldDB" id="A0AAE7JQ04"/>